<dbReference type="AlphaFoldDB" id="A0A9E2NYP3"/>
<feature type="domain" description="GerMN" evidence="1">
    <location>
        <begin position="71"/>
        <end position="159"/>
    </location>
</feature>
<organism evidence="2 3">
    <name type="scientific">Candidatus Treponema excrementipullorum</name>
    <dbReference type="NCBI Taxonomy" id="2838768"/>
    <lineage>
        <taxon>Bacteria</taxon>
        <taxon>Pseudomonadati</taxon>
        <taxon>Spirochaetota</taxon>
        <taxon>Spirochaetia</taxon>
        <taxon>Spirochaetales</taxon>
        <taxon>Treponemataceae</taxon>
        <taxon>Treponema</taxon>
    </lineage>
</organism>
<dbReference type="InterPro" id="IPR019606">
    <property type="entry name" value="GerMN"/>
</dbReference>
<protein>
    <submittedName>
        <fullName evidence="2">GerMN domain-containing protein</fullName>
    </submittedName>
</protein>
<dbReference type="Proteomes" id="UP000823914">
    <property type="component" value="Unassembled WGS sequence"/>
</dbReference>
<reference evidence="2" key="2">
    <citation type="submission" date="2021-04" db="EMBL/GenBank/DDBJ databases">
        <authorList>
            <person name="Gilroy R."/>
        </authorList>
    </citation>
    <scope>NUCLEOTIDE SEQUENCE</scope>
    <source>
        <strain evidence="2">Gambia15-2214</strain>
    </source>
</reference>
<evidence type="ECO:0000313" key="2">
    <source>
        <dbReference type="EMBL" id="MBU3849440.1"/>
    </source>
</evidence>
<sequence length="165" mass="19086">MKKIKNKLNVLSILSLSLMTVALVVSVCLYFSKDRGERHVLYFQSLDDAKLYTEVRYISEYTENQELSVSVKQFLEELLLGPVSHRFMDVFEPGTKLLSCYVVNDTLYVNLSMDALFPSSTTSDFDMASELLVYNVEKNFREIKQVELFVEGNNIVVEFKHRKAF</sequence>
<accession>A0A9E2NYP3</accession>
<gene>
    <name evidence="2" type="ORF">IAA16_02620</name>
</gene>
<evidence type="ECO:0000313" key="3">
    <source>
        <dbReference type="Proteomes" id="UP000823914"/>
    </source>
</evidence>
<proteinExistence type="predicted"/>
<reference evidence="2" key="1">
    <citation type="journal article" date="2021" name="PeerJ">
        <title>Extensive microbial diversity within the chicken gut microbiome revealed by metagenomics and culture.</title>
        <authorList>
            <person name="Gilroy R."/>
            <person name="Ravi A."/>
            <person name="Getino M."/>
            <person name="Pursley I."/>
            <person name="Horton D.L."/>
            <person name="Alikhan N.F."/>
            <person name="Baker D."/>
            <person name="Gharbi K."/>
            <person name="Hall N."/>
            <person name="Watson M."/>
            <person name="Adriaenssens E.M."/>
            <person name="Foster-Nyarko E."/>
            <person name="Jarju S."/>
            <person name="Secka A."/>
            <person name="Antonio M."/>
            <person name="Oren A."/>
            <person name="Chaudhuri R.R."/>
            <person name="La Ragione R."/>
            <person name="Hildebrand F."/>
            <person name="Pallen M.J."/>
        </authorList>
    </citation>
    <scope>NUCLEOTIDE SEQUENCE</scope>
    <source>
        <strain evidence="2">Gambia15-2214</strain>
    </source>
</reference>
<dbReference type="SMART" id="SM00909">
    <property type="entry name" value="Germane"/>
    <property type="match status" value="1"/>
</dbReference>
<evidence type="ECO:0000259" key="1">
    <source>
        <dbReference type="SMART" id="SM00909"/>
    </source>
</evidence>
<dbReference type="EMBL" id="JAHLFV010000060">
    <property type="protein sequence ID" value="MBU3849440.1"/>
    <property type="molecule type" value="Genomic_DNA"/>
</dbReference>
<dbReference type="Pfam" id="PF10646">
    <property type="entry name" value="Germane"/>
    <property type="match status" value="1"/>
</dbReference>
<name>A0A9E2NYP3_9SPIR</name>
<comment type="caution">
    <text evidence="2">The sequence shown here is derived from an EMBL/GenBank/DDBJ whole genome shotgun (WGS) entry which is preliminary data.</text>
</comment>